<keyword evidence="1" id="KW-0732">Signal</keyword>
<evidence type="ECO:0000313" key="2">
    <source>
        <dbReference type="EMBL" id="KAL2066960.1"/>
    </source>
</evidence>
<proteinExistence type="predicted"/>
<name>A0ABR4CAJ7_9HELO</name>
<comment type="caution">
    <text evidence="2">The sequence shown here is derived from an EMBL/GenBank/DDBJ whole genome shotgun (WGS) entry which is preliminary data.</text>
</comment>
<protein>
    <submittedName>
        <fullName evidence="2">Uncharacterized protein</fullName>
    </submittedName>
</protein>
<keyword evidence="3" id="KW-1185">Reference proteome</keyword>
<reference evidence="2 3" key="1">
    <citation type="journal article" date="2024" name="Commun. Biol.">
        <title>Comparative genomic analysis of thermophilic fungi reveals convergent evolutionary adaptations and gene losses.</title>
        <authorList>
            <person name="Steindorff A.S."/>
            <person name="Aguilar-Pontes M.V."/>
            <person name="Robinson A.J."/>
            <person name="Andreopoulos B."/>
            <person name="LaButti K."/>
            <person name="Kuo A."/>
            <person name="Mondo S."/>
            <person name="Riley R."/>
            <person name="Otillar R."/>
            <person name="Haridas S."/>
            <person name="Lipzen A."/>
            <person name="Grimwood J."/>
            <person name="Schmutz J."/>
            <person name="Clum A."/>
            <person name="Reid I.D."/>
            <person name="Moisan M.C."/>
            <person name="Butler G."/>
            <person name="Nguyen T.T.M."/>
            <person name="Dewar K."/>
            <person name="Conant G."/>
            <person name="Drula E."/>
            <person name="Henrissat B."/>
            <person name="Hansel C."/>
            <person name="Singer S."/>
            <person name="Hutchinson M.I."/>
            <person name="de Vries R.P."/>
            <person name="Natvig D.O."/>
            <person name="Powell A.J."/>
            <person name="Tsang A."/>
            <person name="Grigoriev I.V."/>
        </authorList>
    </citation>
    <scope>NUCLEOTIDE SEQUENCE [LARGE SCALE GENOMIC DNA]</scope>
    <source>
        <strain evidence="2 3">CBS 494.80</strain>
    </source>
</reference>
<gene>
    <name evidence="2" type="ORF">VTL71DRAFT_1384</name>
</gene>
<organism evidence="2 3">
    <name type="scientific">Oculimacula yallundae</name>
    <dbReference type="NCBI Taxonomy" id="86028"/>
    <lineage>
        <taxon>Eukaryota</taxon>
        <taxon>Fungi</taxon>
        <taxon>Dikarya</taxon>
        <taxon>Ascomycota</taxon>
        <taxon>Pezizomycotina</taxon>
        <taxon>Leotiomycetes</taxon>
        <taxon>Helotiales</taxon>
        <taxon>Ploettnerulaceae</taxon>
        <taxon>Oculimacula</taxon>
    </lineage>
</organism>
<accession>A0ABR4CAJ7</accession>
<dbReference type="Proteomes" id="UP001595075">
    <property type="component" value="Unassembled WGS sequence"/>
</dbReference>
<dbReference type="EMBL" id="JAZHXI010000010">
    <property type="protein sequence ID" value="KAL2066960.1"/>
    <property type="molecule type" value="Genomic_DNA"/>
</dbReference>
<evidence type="ECO:0000256" key="1">
    <source>
        <dbReference type="SAM" id="SignalP"/>
    </source>
</evidence>
<sequence>MKTLFLHLHLLLLYAPILAVAITDVPQQDPLLVADKDGMSDPEVMHVMGHNNATYGPVPKDKQLFVVEFLGTAPTPMQTDRVVFIYLSGWIPPETSLPKIESPDSGLVNATLKVSSTAKFLDGSYDRLRSMTIPFKTTSFSHAAHLVIREESGKQVECMPTRGGNVLVDFDFQLPRPYLKTGEWTFQVDVRLGDEDDTCLFAFEVVQWLEGDGK</sequence>
<evidence type="ECO:0000313" key="3">
    <source>
        <dbReference type="Proteomes" id="UP001595075"/>
    </source>
</evidence>
<feature type="signal peptide" evidence="1">
    <location>
        <begin position="1"/>
        <end position="19"/>
    </location>
</feature>
<feature type="chain" id="PRO_5046185703" evidence="1">
    <location>
        <begin position="20"/>
        <end position="214"/>
    </location>
</feature>